<evidence type="ECO:0000313" key="2">
    <source>
        <dbReference type="Proteomes" id="UP001549119"/>
    </source>
</evidence>
<accession>A0ABV2NIM3</accession>
<keyword evidence="2" id="KW-1185">Reference proteome</keyword>
<protein>
    <submittedName>
        <fullName evidence="1">Uncharacterized protein</fullName>
    </submittedName>
</protein>
<comment type="caution">
    <text evidence="1">The sequence shown here is derived from an EMBL/GenBank/DDBJ whole genome shotgun (WGS) entry which is preliminary data.</text>
</comment>
<sequence length="87" mass="9456">MKIEQVAELAHKVAALSQAERDFFDGMLADELAAAADAERVAKLRGMPDVDAVQSAIAWASETVDLDAIPGRMLQGLKDAGFERRER</sequence>
<gene>
    <name evidence="1" type="ORF">ABIC20_003514</name>
</gene>
<dbReference type="RefSeq" id="WP_043074371.1">
    <property type="nucleotide sequence ID" value="NZ_JAZBNP010000001.1"/>
</dbReference>
<dbReference type="Proteomes" id="UP001549119">
    <property type="component" value="Unassembled WGS sequence"/>
</dbReference>
<reference evidence="1 2" key="1">
    <citation type="submission" date="2024-06" db="EMBL/GenBank/DDBJ databases">
        <title>Genomics of switchgrass bacterial isolates.</title>
        <authorList>
            <person name="Shade A."/>
        </authorList>
    </citation>
    <scope>NUCLEOTIDE SEQUENCE [LARGE SCALE GENOMIC DNA]</scope>
    <source>
        <strain evidence="1 2">PvP084</strain>
    </source>
</reference>
<evidence type="ECO:0000313" key="1">
    <source>
        <dbReference type="EMBL" id="MET3866205.1"/>
    </source>
</evidence>
<organism evidence="1 2">
    <name type="scientific">Methylobacterium radiotolerans</name>
    <dbReference type="NCBI Taxonomy" id="31998"/>
    <lineage>
        <taxon>Bacteria</taxon>
        <taxon>Pseudomonadati</taxon>
        <taxon>Pseudomonadota</taxon>
        <taxon>Alphaproteobacteria</taxon>
        <taxon>Hyphomicrobiales</taxon>
        <taxon>Methylobacteriaceae</taxon>
        <taxon>Methylobacterium</taxon>
    </lineage>
</organism>
<name>A0ABV2NIM3_9HYPH</name>
<dbReference type="EMBL" id="JBEPNW010000002">
    <property type="protein sequence ID" value="MET3866205.1"/>
    <property type="molecule type" value="Genomic_DNA"/>
</dbReference>
<proteinExistence type="predicted"/>